<dbReference type="OrthoDB" id="3224221at2759"/>
<evidence type="ECO:0000313" key="1">
    <source>
        <dbReference type="EMBL" id="KAF6745572.1"/>
    </source>
</evidence>
<accession>A0A8H6HG68</accession>
<keyword evidence="2" id="KW-1185">Reference proteome</keyword>
<gene>
    <name evidence="1" type="ORF">DFP72DRAFT_824266</name>
</gene>
<protein>
    <submittedName>
        <fullName evidence="1">Uncharacterized protein</fullName>
    </submittedName>
</protein>
<dbReference type="Proteomes" id="UP000521943">
    <property type="component" value="Unassembled WGS sequence"/>
</dbReference>
<organism evidence="1 2">
    <name type="scientific">Ephemerocybe angulata</name>
    <dbReference type="NCBI Taxonomy" id="980116"/>
    <lineage>
        <taxon>Eukaryota</taxon>
        <taxon>Fungi</taxon>
        <taxon>Dikarya</taxon>
        <taxon>Basidiomycota</taxon>
        <taxon>Agaricomycotina</taxon>
        <taxon>Agaricomycetes</taxon>
        <taxon>Agaricomycetidae</taxon>
        <taxon>Agaricales</taxon>
        <taxon>Agaricineae</taxon>
        <taxon>Psathyrellaceae</taxon>
        <taxon>Ephemerocybe</taxon>
    </lineage>
</organism>
<sequence length="285" mass="32795">WEAANGPCCTIENFRLDMTKPPGDAWNVSAKKVFLASFLNRDDPGLELLKPTKADISRLFISNFRRTRSNARWVALHPDEREVEKRHRRRRERKRWPCLCDACHLTASQLFYRRVTSASRFEETKRHLALLSAYGPDGMSTDASDHDNFTGRPIFRILNPIWRHTDAAKCLRTLDALHRDSRFRPVRRNTQGAHPHDRILSSIPSTSAPVRELPSALYNPAWLEIQTDAVKEYLEVKDSGPYDFSHAAGIERYGFTIRYLRYLCLLADSLAQCNNGKLDTIHGYA</sequence>
<reference evidence="1 2" key="1">
    <citation type="submission" date="2020-07" db="EMBL/GenBank/DDBJ databases">
        <title>Comparative genomics of pyrophilous fungi reveals a link between fire events and developmental genes.</title>
        <authorList>
            <consortium name="DOE Joint Genome Institute"/>
            <person name="Steindorff A.S."/>
            <person name="Carver A."/>
            <person name="Calhoun S."/>
            <person name="Stillman K."/>
            <person name="Liu H."/>
            <person name="Lipzen A."/>
            <person name="Pangilinan J."/>
            <person name="Labutti K."/>
            <person name="Bruns T.D."/>
            <person name="Grigoriev I.V."/>
        </authorList>
    </citation>
    <scope>NUCLEOTIDE SEQUENCE [LARGE SCALE GENOMIC DNA]</scope>
    <source>
        <strain evidence="1 2">CBS 144469</strain>
    </source>
</reference>
<dbReference type="AlphaFoldDB" id="A0A8H6HG68"/>
<comment type="caution">
    <text evidence="1">The sequence shown here is derived from an EMBL/GenBank/DDBJ whole genome shotgun (WGS) entry which is preliminary data.</text>
</comment>
<feature type="non-terminal residue" evidence="1">
    <location>
        <position position="1"/>
    </location>
</feature>
<name>A0A8H6HG68_9AGAR</name>
<proteinExistence type="predicted"/>
<evidence type="ECO:0000313" key="2">
    <source>
        <dbReference type="Proteomes" id="UP000521943"/>
    </source>
</evidence>
<dbReference type="EMBL" id="JACGCI010000104">
    <property type="protein sequence ID" value="KAF6745572.1"/>
    <property type="molecule type" value="Genomic_DNA"/>
</dbReference>